<keyword evidence="2" id="KW-1185">Reference proteome</keyword>
<proteinExistence type="predicted"/>
<dbReference type="Gramene" id="Kaladp0036s0013.1.v1.1">
    <property type="protein sequence ID" value="Kaladp0036s0013.1.v1.1"/>
    <property type="gene ID" value="Kaladp0036s0013.v1.1"/>
</dbReference>
<organism evidence="1 2">
    <name type="scientific">Kalanchoe fedtschenkoi</name>
    <name type="common">Lavender scallops</name>
    <name type="synonym">South American air plant</name>
    <dbReference type="NCBI Taxonomy" id="63787"/>
    <lineage>
        <taxon>Eukaryota</taxon>
        <taxon>Viridiplantae</taxon>
        <taxon>Streptophyta</taxon>
        <taxon>Embryophyta</taxon>
        <taxon>Tracheophyta</taxon>
        <taxon>Spermatophyta</taxon>
        <taxon>Magnoliopsida</taxon>
        <taxon>eudicotyledons</taxon>
        <taxon>Gunneridae</taxon>
        <taxon>Pentapetalae</taxon>
        <taxon>Saxifragales</taxon>
        <taxon>Crassulaceae</taxon>
        <taxon>Kalanchoe</taxon>
    </lineage>
</organism>
<dbReference type="Pfam" id="PF04646">
    <property type="entry name" value="DUF604"/>
    <property type="match status" value="1"/>
</dbReference>
<name>A0A7N0TGA2_KALFE</name>
<sequence>MPSFLCKLTPSSSSFKTLLLLFATITALYFLLLSRHLPSEPPPLHIHNHSSQNPLPSPAATTLHHLLFSLASTSRTLPARTPYVRLWYAPPHVRAFLFLDRPLSVSEHPDLLALPPVVVSSDTTRFPYTYPRGLRSAIRVARIVKEAVHLNESGVRWYVFGDDDTVFFVDNLAGVLSKYDHRRWFYVGSCSESYEQNQKHSFDMAYGGGGFAISASLAEALAAVLDSCLMRYGHLYGGDERIYSCVAELGVGLTREPGFHQVDMRGNLFGMLSAHPLSPLLSLHHVDTADPIFPKMSKADSIGHLFEAARFDPYRVLQQTVCYDSSNLLTVSVSWGHSVQVYEGHMLLPDLLPLQKTFMPWRRNRNINASHYMFNTRMLPKDPCKNPVVYFLQSVVPHRDGALSSFRRFKVRNCFNSSIIGLEHVRVFSKKIEMDVEELKSPRRQCCSVRSISWDVMVIDIRLCGTNELISMQQ</sequence>
<dbReference type="Proteomes" id="UP000594263">
    <property type="component" value="Unplaced"/>
</dbReference>
<evidence type="ECO:0000313" key="2">
    <source>
        <dbReference type="Proteomes" id="UP000594263"/>
    </source>
</evidence>
<accession>A0A7N0TGA2</accession>
<reference evidence="1" key="1">
    <citation type="submission" date="2021-01" db="UniProtKB">
        <authorList>
            <consortium name="EnsemblPlants"/>
        </authorList>
    </citation>
    <scope>IDENTIFICATION</scope>
</reference>
<dbReference type="OMA" id="DSCLIRY"/>
<protein>
    <submittedName>
        <fullName evidence="1">Uncharacterized protein</fullName>
    </submittedName>
</protein>
<evidence type="ECO:0000313" key="1">
    <source>
        <dbReference type="EnsemblPlants" id="Kaladp0036s0013.1.v1.1"/>
    </source>
</evidence>
<dbReference type="Gene3D" id="3.90.550.50">
    <property type="match status" value="1"/>
</dbReference>
<dbReference type="InterPro" id="IPR006740">
    <property type="entry name" value="DUF604"/>
</dbReference>
<dbReference type="FunFam" id="3.90.550.50:FF:000006">
    <property type="entry name" value="Fringe-related protein-like"/>
    <property type="match status" value="1"/>
</dbReference>
<dbReference type="PANTHER" id="PTHR10811">
    <property type="entry name" value="FRINGE-RELATED"/>
    <property type="match status" value="1"/>
</dbReference>
<dbReference type="AlphaFoldDB" id="A0A7N0TGA2"/>
<dbReference type="EnsemblPlants" id="Kaladp0036s0013.1.v1.1">
    <property type="protein sequence ID" value="Kaladp0036s0013.1.v1.1"/>
    <property type="gene ID" value="Kaladp0036s0013.v1.1"/>
</dbReference>